<dbReference type="Proteomes" id="UP001219525">
    <property type="component" value="Unassembled WGS sequence"/>
</dbReference>
<keyword evidence="3" id="KW-1185">Reference proteome</keyword>
<reference evidence="2" key="1">
    <citation type="submission" date="2023-03" db="EMBL/GenBank/DDBJ databases">
        <title>Massive genome expansion in bonnet fungi (Mycena s.s.) driven by repeated elements and novel gene families across ecological guilds.</title>
        <authorList>
            <consortium name="Lawrence Berkeley National Laboratory"/>
            <person name="Harder C.B."/>
            <person name="Miyauchi S."/>
            <person name="Viragh M."/>
            <person name="Kuo A."/>
            <person name="Thoen E."/>
            <person name="Andreopoulos B."/>
            <person name="Lu D."/>
            <person name="Skrede I."/>
            <person name="Drula E."/>
            <person name="Henrissat B."/>
            <person name="Morin E."/>
            <person name="Kohler A."/>
            <person name="Barry K."/>
            <person name="LaButti K."/>
            <person name="Morin E."/>
            <person name="Salamov A."/>
            <person name="Lipzen A."/>
            <person name="Mereny Z."/>
            <person name="Hegedus B."/>
            <person name="Baldrian P."/>
            <person name="Stursova M."/>
            <person name="Weitz H."/>
            <person name="Taylor A."/>
            <person name="Grigoriev I.V."/>
            <person name="Nagy L.G."/>
            <person name="Martin F."/>
            <person name="Kauserud H."/>
        </authorList>
    </citation>
    <scope>NUCLEOTIDE SEQUENCE</scope>
    <source>
        <strain evidence="2">9144</strain>
    </source>
</reference>
<feature type="compositionally biased region" description="Basic and acidic residues" evidence="1">
    <location>
        <begin position="92"/>
        <end position="112"/>
    </location>
</feature>
<name>A0AAD6YVG7_9AGAR</name>
<dbReference type="AlphaFoldDB" id="A0AAD6YVG7"/>
<gene>
    <name evidence="2" type="ORF">GGX14DRAFT_384264</name>
</gene>
<feature type="region of interest" description="Disordered" evidence="1">
    <location>
        <begin position="72"/>
        <end position="136"/>
    </location>
</feature>
<dbReference type="EMBL" id="JARJCW010000001">
    <property type="protein sequence ID" value="KAJ7230311.1"/>
    <property type="molecule type" value="Genomic_DNA"/>
</dbReference>
<protein>
    <submittedName>
        <fullName evidence="2">Uncharacterized protein</fullName>
    </submittedName>
</protein>
<evidence type="ECO:0000313" key="2">
    <source>
        <dbReference type="EMBL" id="KAJ7230311.1"/>
    </source>
</evidence>
<evidence type="ECO:0000313" key="3">
    <source>
        <dbReference type="Proteomes" id="UP001219525"/>
    </source>
</evidence>
<evidence type="ECO:0000256" key="1">
    <source>
        <dbReference type="SAM" id="MobiDB-lite"/>
    </source>
</evidence>
<accession>A0AAD6YVG7</accession>
<proteinExistence type="predicted"/>
<sequence length="157" mass="17163">MNNIIICLTARVFETIHGFHPNDRPDLPGPPVIGGKGVTDSGENHRNFGRMQLQIRVDLGVEYGMQLQIRCTRTPDSPFRGQGRPAGQKLAKNVDPKRPKPQKAWESKKVPDKNAQIGDFRDLASKGTIRGPSAQGPLIVPFEARAGRQCTSDVGVA</sequence>
<organism evidence="2 3">
    <name type="scientific">Mycena pura</name>
    <dbReference type="NCBI Taxonomy" id="153505"/>
    <lineage>
        <taxon>Eukaryota</taxon>
        <taxon>Fungi</taxon>
        <taxon>Dikarya</taxon>
        <taxon>Basidiomycota</taxon>
        <taxon>Agaricomycotina</taxon>
        <taxon>Agaricomycetes</taxon>
        <taxon>Agaricomycetidae</taxon>
        <taxon>Agaricales</taxon>
        <taxon>Marasmiineae</taxon>
        <taxon>Mycenaceae</taxon>
        <taxon>Mycena</taxon>
    </lineage>
</organism>
<comment type="caution">
    <text evidence="2">The sequence shown here is derived from an EMBL/GenBank/DDBJ whole genome shotgun (WGS) entry which is preliminary data.</text>
</comment>